<sequence>MSITIKGKIRFASPPLTIPDGSLLKVKFQDTGRMDAPSIDLGVYEKVIESYKTGDEITYEIKCNRPNCFGTSMSAVLNIGWKASGSEWIRKGDHLNDTHHDIDVGNASQVVFEKDIEIIHYK</sequence>
<dbReference type="Proteomes" id="UP000594262">
    <property type="component" value="Unplaced"/>
</dbReference>
<dbReference type="RefSeq" id="XP_066925670.1">
    <property type="nucleotide sequence ID" value="XM_067069569.1"/>
</dbReference>
<reference evidence="1" key="1">
    <citation type="submission" date="2021-01" db="UniProtKB">
        <authorList>
            <consortium name="EnsemblMetazoa"/>
        </authorList>
    </citation>
    <scope>IDENTIFICATION</scope>
</reference>
<proteinExistence type="predicted"/>
<dbReference type="EnsemblMetazoa" id="CLYHEMT000075.1">
    <property type="protein sequence ID" value="CLYHEMP000075.1"/>
    <property type="gene ID" value="CLYHEMG000075"/>
</dbReference>
<accession>A0A7M5UHI8</accession>
<keyword evidence="2" id="KW-1185">Reference proteome</keyword>
<dbReference type="GeneID" id="136813052"/>
<name>A0A7M5UHI8_9CNID</name>
<dbReference type="EnsemblMetazoa" id="CLYHEMT000075.2">
    <property type="protein sequence ID" value="CLYHEMP000075.2"/>
    <property type="gene ID" value="CLYHEMG000075"/>
</dbReference>
<evidence type="ECO:0000313" key="2">
    <source>
        <dbReference type="Proteomes" id="UP000594262"/>
    </source>
</evidence>
<evidence type="ECO:0000313" key="1">
    <source>
        <dbReference type="EnsemblMetazoa" id="CLYHEMP000075.2"/>
    </source>
</evidence>
<dbReference type="AlphaFoldDB" id="A0A7M5UHI8"/>
<organism evidence="1 2">
    <name type="scientific">Clytia hemisphaerica</name>
    <dbReference type="NCBI Taxonomy" id="252671"/>
    <lineage>
        <taxon>Eukaryota</taxon>
        <taxon>Metazoa</taxon>
        <taxon>Cnidaria</taxon>
        <taxon>Hydrozoa</taxon>
        <taxon>Hydroidolina</taxon>
        <taxon>Leptothecata</taxon>
        <taxon>Obeliida</taxon>
        <taxon>Clytiidae</taxon>
        <taxon>Clytia</taxon>
    </lineage>
</organism>
<protein>
    <submittedName>
        <fullName evidence="1">Uncharacterized protein</fullName>
    </submittedName>
</protein>
<dbReference type="RefSeq" id="XP_066925672.1">
    <property type="nucleotide sequence ID" value="XM_067069571.1"/>
</dbReference>
<dbReference type="OrthoDB" id="5972801at2759"/>